<evidence type="ECO:0000313" key="1">
    <source>
        <dbReference type="EMBL" id="CAF2061275.1"/>
    </source>
</evidence>
<reference evidence="2 3" key="1">
    <citation type="journal article" date="2014" name="Science">
        <title>Plant genetics. Early allopolyploid evolution in the post-Neolithic Brassica napus oilseed genome.</title>
        <authorList>
            <person name="Chalhoub B."/>
            <person name="Denoeud F."/>
            <person name="Liu S."/>
            <person name="Parkin I.A."/>
            <person name="Tang H."/>
            <person name="Wang X."/>
            <person name="Chiquet J."/>
            <person name="Belcram H."/>
            <person name="Tong C."/>
            <person name="Samans B."/>
            <person name="Correa M."/>
            <person name="Da Silva C."/>
            <person name="Just J."/>
            <person name="Falentin C."/>
            <person name="Koh C.S."/>
            <person name="Le Clainche I."/>
            <person name="Bernard M."/>
            <person name="Bento P."/>
            <person name="Noel B."/>
            <person name="Labadie K."/>
            <person name="Alberti A."/>
            <person name="Charles M."/>
            <person name="Arnaud D."/>
            <person name="Guo H."/>
            <person name="Daviaud C."/>
            <person name="Alamery S."/>
            <person name="Jabbari K."/>
            <person name="Zhao M."/>
            <person name="Edger P.P."/>
            <person name="Chelaifa H."/>
            <person name="Tack D."/>
            <person name="Lassalle G."/>
            <person name="Mestiri I."/>
            <person name="Schnel N."/>
            <person name="Le Paslier M.C."/>
            <person name="Fan G."/>
            <person name="Renault V."/>
            <person name="Bayer P.E."/>
            <person name="Golicz A.A."/>
            <person name="Manoli S."/>
            <person name="Lee T.H."/>
            <person name="Thi V.H."/>
            <person name="Chalabi S."/>
            <person name="Hu Q."/>
            <person name="Fan C."/>
            <person name="Tollenaere R."/>
            <person name="Lu Y."/>
            <person name="Battail C."/>
            <person name="Shen J."/>
            <person name="Sidebottom C.H."/>
            <person name="Wang X."/>
            <person name="Canaguier A."/>
            <person name="Chauveau A."/>
            <person name="Berard A."/>
            <person name="Deniot G."/>
            <person name="Guan M."/>
            <person name="Liu Z."/>
            <person name="Sun F."/>
            <person name="Lim Y.P."/>
            <person name="Lyons E."/>
            <person name="Town C.D."/>
            <person name="Bancroft I."/>
            <person name="Wang X."/>
            <person name="Meng J."/>
            <person name="Ma J."/>
            <person name="Pires J.C."/>
            <person name="King G.J."/>
            <person name="Brunel D."/>
            <person name="Delourme R."/>
            <person name="Renard M."/>
            <person name="Aury J.M."/>
            <person name="Adams K.L."/>
            <person name="Batley J."/>
            <person name="Snowdon R.J."/>
            <person name="Tost J."/>
            <person name="Edwards D."/>
            <person name="Zhou Y."/>
            <person name="Hua W."/>
            <person name="Sharpe A.G."/>
            <person name="Paterson A.H."/>
            <person name="Guan C."/>
            <person name="Wincker P."/>
        </authorList>
    </citation>
    <scope>NUCLEOTIDE SEQUENCE [LARGE SCALE GENOMIC DNA]</scope>
    <source>
        <strain evidence="3">cv. Darmor-bzh</strain>
    </source>
</reference>
<reference evidence="1" key="3">
    <citation type="submission" date="2021-01" db="EMBL/GenBank/DDBJ databases">
        <authorList>
            <consortium name="Genoscope - CEA"/>
            <person name="William W."/>
        </authorList>
    </citation>
    <scope>NUCLEOTIDE SEQUENCE</scope>
</reference>
<organism evidence="2 3">
    <name type="scientific">Brassica napus</name>
    <name type="common">Rape</name>
    <dbReference type="NCBI Taxonomy" id="3708"/>
    <lineage>
        <taxon>Eukaryota</taxon>
        <taxon>Viridiplantae</taxon>
        <taxon>Streptophyta</taxon>
        <taxon>Embryophyta</taxon>
        <taxon>Tracheophyta</taxon>
        <taxon>Spermatophyta</taxon>
        <taxon>Magnoliopsida</taxon>
        <taxon>eudicotyledons</taxon>
        <taxon>Gunneridae</taxon>
        <taxon>Pentapetalae</taxon>
        <taxon>rosids</taxon>
        <taxon>malvids</taxon>
        <taxon>Brassicales</taxon>
        <taxon>Brassicaceae</taxon>
        <taxon>Brassiceae</taxon>
        <taxon>Brassica</taxon>
    </lineage>
</organism>
<dbReference type="OMA" id="GFREQII"/>
<gene>
    <name evidence="2" type="primary">BnaC06g23430D</name>
    <name evidence="1" type="ORF">DARMORV10_C06P33850.1</name>
    <name evidence="2" type="ORF">GSBRNA2T00049057001</name>
</gene>
<keyword evidence="3" id="KW-1185">Reference proteome</keyword>
<proteinExistence type="predicted"/>
<dbReference type="Proteomes" id="UP001295469">
    <property type="component" value="Chromosome C06"/>
</dbReference>
<reference evidence="2" key="2">
    <citation type="submission" date="2014-06" db="EMBL/GenBank/DDBJ databases">
        <authorList>
            <person name="Genoscope - CEA"/>
        </authorList>
    </citation>
    <scope>NUCLEOTIDE SEQUENCE</scope>
</reference>
<evidence type="ECO:0000313" key="3">
    <source>
        <dbReference type="Proteomes" id="UP000028999"/>
    </source>
</evidence>
<dbReference type="EMBL" id="LK032009">
    <property type="protein sequence ID" value="CDY11091.1"/>
    <property type="molecule type" value="Genomic_DNA"/>
</dbReference>
<dbReference type="EMBL" id="HG994370">
    <property type="protein sequence ID" value="CAF2061275.1"/>
    <property type="molecule type" value="Genomic_DNA"/>
</dbReference>
<accession>A0A078FCP3</accession>
<protein>
    <submittedName>
        <fullName evidence="1">(rape) hypothetical protein</fullName>
    </submittedName>
    <submittedName>
        <fullName evidence="2">BnaC06g23430D protein</fullName>
    </submittedName>
</protein>
<dbReference type="PaxDb" id="3708-A0A078FCP3"/>
<dbReference type="AlphaFoldDB" id="A0A078FCP3"/>
<evidence type="ECO:0000313" key="2">
    <source>
        <dbReference type="EMBL" id="CDY11091.1"/>
    </source>
</evidence>
<sequence length="62" mass="7084">MQPFHASAVKTSSPPRSTTPLRRIHVAHHQTSGSNQIFLDQKSTKRFLLILKKGFREQIIES</sequence>
<dbReference type="Gramene" id="CDY11091">
    <property type="protein sequence ID" value="CDY11091"/>
    <property type="gene ID" value="GSBRNA2T00049057001"/>
</dbReference>
<dbReference type="Proteomes" id="UP000028999">
    <property type="component" value="Unassembled WGS sequence"/>
</dbReference>
<name>A0A078FCP3_BRANA</name>